<evidence type="ECO:0000256" key="4">
    <source>
        <dbReference type="ARBA" id="ARBA00022679"/>
    </source>
</evidence>
<feature type="transmembrane region" description="Helical" evidence="7">
    <location>
        <begin position="30"/>
        <end position="49"/>
    </location>
</feature>
<sequence length="308" mass="35824">MTLFIKKINRAVARNMLYGFRWIISKLPYSVYRVMSVIFIPIASCVMVAKNKLILEMLSFAYGEEKSLQERKEIVRNCFRNVSRDMLDLIYYLDHRDDLRKNFEFEGKEHLDAVLKKGKGAVILSAHFGNFISMFLRLIQEGYKINVVTRKARDGYFERYISNFRNSNALNTIYADSGRQSIGKSIKALRANEILIILLDQNYGRRGGVFVDFFGKKAATATGPLIFSTRTQSPILSMFPVHQGNRKHKIIIEPPIKMVQSDSEEALVENISRLTQVIERYVRKYPDQWGGWMHKRWKTEYKGQNIAK</sequence>
<reference evidence="8" key="1">
    <citation type="submission" date="2018-06" db="EMBL/GenBank/DDBJ databases">
        <authorList>
            <person name="Zhirakovskaya E."/>
        </authorList>
    </citation>
    <scope>NUCLEOTIDE SEQUENCE</scope>
</reference>
<evidence type="ECO:0000256" key="7">
    <source>
        <dbReference type="SAM" id="Phobius"/>
    </source>
</evidence>
<dbReference type="InterPro" id="IPR004960">
    <property type="entry name" value="LipA_acyltrans"/>
</dbReference>
<evidence type="ECO:0000256" key="1">
    <source>
        <dbReference type="ARBA" id="ARBA00004533"/>
    </source>
</evidence>
<keyword evidence="7" id="KW-1133">Transmembrane helix</keyword>
<dbReference type="GO" id="GO:1901137">
    <property type="term" value="P:carbohydrate derivative biosynthetic process"/>
    <property type="evidence" value="ECO:0007669"/>
    <property type="project" value="UniProtKB-ARBA"/>
</dbReference>
<evidence type="ECO:0000256" key="3">
    <source>
        <dbReference type="ARBA" id="ARBA00022519"/>
    </source>
</evidence>
<dbReference type="PANTHER" id="PTHR30606">
    <property type="entry name" value="LIPID A BIOSYNTHESIS LAUROYL ACYLTRANSFERASE"/>
    <property type="match status" value="1"/>
</dbReference>
<keyword evidence="5 7" id="KW-0472">Membrane</keyword>
<comment type="subcellular location">
    <subcellularLocation>
        <location evidence="1">Cell inner membrane</location>
    </subcellularLocation>
</comment>
<dbReference type="EMBL" id="UOGJ01000049">
    <property type="protein sequence ID" value="VAX35381.1"/>
    <property type="molecule type" value="Genomic_DNA"/>
</dbReference>
<proteinExistence type="predicted"/>
<keyword evidence="4" id="KW-0808">Transferase</keyword>
<accession>A0A3B1D963</accession>
<gene>
    <name evidence="8" type="ORF">MNBD_UNCLBAC01-1402</name>
</gene>
<dbReference type="CDD" id="cd07984">
    <property type="entry name" value="LPLAT_LABLAT-like"/>
    <property type="match status" value="1"/>
</dbReference>
<keyword evidence="3" id="KW-0997">Cell inner membrane</keyword>
<name>A0A3B1D963_9ZZZZ</name>
<organism evidence="8">
    <name type="scientific">hydrothermal vent metagenome</name>
    <dbReference type="NCBI Taxonomy" id="652676"/>
    <lineage>
        <taxon>unclassified sequences</taxon>
        <taxon>metagenomes</taxon>
        <taxon>ecological metagenomes</taxon>
    </lineage>
</organism>
<evidence type="ECO:0000256" key="5">
    <source>
        <dbReference type="ARBA" id="ARBA00023136"/>
    </source>
</evidence>
<evidence type="ECO:0000256" key="6">
    <source>
        <dbReference type="ARBA" id="ARBA00023315"/>
    </source>
</evidence>
<keyword evidence="6" id="KW-0012">Acyltransferase</keyword>
<evidence type="ECO:0008006" key="9">
    <source>
        <dbReference type="Google" id="ProtNLM"/>
    </source>
</evidence>
<dbReference type="AlphaFoldDB" id="A0A3B1D963"/>
<dbReference type="Pfam" id="PF03279">
    <property type="entry name" value="Lip_A_acyltrans"/>
    <property type="match status" value="1"/>
</dbReference>
<protein>
    <recommendedName>
        <fullName evidence="9">Lipid A biosynthesis lauroyl acyltransferase</fullName>
    </recommendedName>
</protein>
<evidence type="ECO:0000313" key="8">
    <source>
        <dbReference type="EMBL" id="VAX35381.1"/>
    </source>
</evidence>
<dbReference type="GO" id="GO:0005886">
    <property type="term" value="C:plasma membrane"/>
    <property type="evidence" value="ECO:0007669"/>
    <property type="project" value="UniProtKB-SubCell"/>
</dbReference>
<dbReference type="GO" id="GO:0016746">
    <property type="term" value="F:acyltransferase activity"/>
    <property type="evidence" value="ECO:0007669"/>
    <property type="project" value="UniProtKB-KW"/>
</dbReference>
<dbReference type="PANTHER" id="PTHR30606:SF10">
    <property type="entry name" value="PHOSPHATIDYLINOSITOL MANNOSIDE ACYLTRANSFERASE"/>
    <property type="match status" value="1"/>
</dbReference>
<keyword evidence="2" id="KW-1003">Cell membrane</keyword>
<keyword evidence="7" id="KW-0812">Transmembrane</keyword>
<evidence type="ECO:0000256" key="2">
    <source>
        <dbReference type="ARBA" id="ARBA00022475"/>
    </source>
</evidence>
<dbReference type="GO" id="GO:0008610">
    <property type="term" value="P:lipid biosynthetic process"/>
    <property type="evidence" value="ECO:0007669"/>
    <property type="project" value="UniProtKB-ARBA"/>
</dbReference>